<sequence length="467" mass="52442">MDMFIFFTGGRLCGSTALEGAVIHAARSGYLEIVELLDKLGIRKVLGDAIKKAVEGGHLNVMKWLYNHVKNPPQQLELVTSAMALSPVITRSITGILRSCNGFTKITMSVVPKAQGIVQQFMASVVKTFSRKTWPTDLEIVVDDAYVPMNDTSFLTVYVNGQCLPSEDLNVGEYKRLRFVNAIVNNLVELVVTKGSKCTIDLLTMDGIYLDEPKSKTVVVVPAGGRADDAIMCAEIGELNLETDSARSRNKVLSMVNQFRVPSQRIWQHPSLPARPSYMENIVGDVSTVIRETNRYSYEFSMWTDSASDMMELGVNREKFNMSYVNHSMPVGELQEWDISVNEYEPWSPCYLDSSSTNTDCYTMVYPFHIHATHFQIFGMDDHADPENVLYSVGEWRDTIPMFRSNVQIRFMPREYIVGNIVTHCHIASHADWGVAQLVNVYKPRSVASDEGTNTDKDENIGEQGKQ</sequence>
<feature type="domain" description="Plastocyanin-like" evidence="2">
    <location>
        <begin position="364"/>
        <end position="442"/>
    </location>
</feature>
<organism evidence="3 4">
    <name type="scientific">Phytophthora megakarya</name>
    <dbReference type="NCBI Taxonomy" id="4795"/>
    <lineage>
        <taxon>Eukaryota</taxon>
        <taxon>Sar</taxon>
        <taxon>Stramenopiles</taxon>
        <taxon>Oomycota</taxon>
        <taxon>Peronosporomycetes</taxon>
        <taxon>Peronosporales</taxon>
        <taxon>Peronosporaceae</taxon>
        <taxon>Phytophthora</taxon>
    </lineage>
</organism>
<dbReference type="SUPFAM" id="SSF49503">
    <property type="entry name" value="Cupredoxins"/>
    <property type="match status" value="1"/>
</dbReference>
<reference evidence="4" key="1">
    <citation type="submission" date="2017-03" db="EMBL/GenBank/DDBJ databases">
        <title>Phytopthora megakarya and P. palmivora, two closely related causual agents of cacao black pod achieved similar genome size and gene model numbers by different mechanisms.</title>
        <authorList>
            <person name="Ali S."/>
            <person name="Shao J."/>
            <person name="Larry D.J."/>
            <person name="Kronmiller B."/>
            <person name="Shen D."/>
            <person name="Strem M.D."/>
            <person name="Melnick R.L."/>
            <person name="Guiltinan M.J."/>
            <person name="Tyler B.M."/>
            <person name="Meinhardt L.W."/>
            <person name="Bailey B.A."/>
        </authorList>
    </citation>
    <scope>NUCLEOTIDE SEQUENCE [LARGE SCALE GENOMIC DNA]</scope>
    <source>
        <strain evidence="4">zdho120</strain>
    </source>
</reference>
<evidence type="ECO:0000313" key="3">
    <source>
        <dbReference type="EMBL" id="OWZ02872.1"/>
    </source>
</evidence>
<proteinExistence type="predicted"/>
<comment type="caution">
    <text evidence="3">The sequence shown here is derived from an EMBL/GenBank/DDBJ whole genome shotgun (WGS) entry which is preliminary data.</text>
</comment>
<dbReference type="Gene3D" id="2.60.40.420">
    <property type="entry name" value="Cupredoxins - blue copper proteins"/>
    <property type="match status" value="2"/>
</dbReference>
<dbReference type="InterPro" id="IPR011706">
    <property type="entry name" value="Cu-oxidase_C"/>
</dbReference>
<feature type="compositionally biased region" description="Basic and acidic residues" evidence="1">
    <location>
        <begin position="454"/>
        <end position="467"/>
    </location>
</feature>
<dbReference type="GO" id="GO:0016491">
    <property type="term" value="F:oxidoreductase activity"/>
    <property type="evidence" value="ECO:0007669"/>
    <property type="project" value="InterPro"/>
</dbReference>
<keyword evidence="4" id="KW-1185">Reference proteome</keyword>
<dbReference type="GO" id="GO:0005507">
    <property type="term" value="F:copper ion binding"/>
    <property type="evidence" value="ECO:0007669"/>
    <property type="project" value="InterPro"/>
</dbReference>
<feature type="region of interest" description="Disordered" evidence="1">
    <location>
        <begin position="447"/>
        <end position="467"/>
    </location>
</feature>
<dbReference type="OrthoDB" id="2121828at2759"/>
<dbReference type="InterPro" id="IPR008972">
    <property type="entry name" value="Cupredoxin"/>
</dbReference>
<accession>A0A225VC08</accession>
<evidence type="ECO:0000313" key="4">
    <source>
        <dbReference type="Proteomes" id="UP000198211"/>
    </source>
</evidence>
<dbReference type="STRING" id="4795.A0A225VC08"/>
<dbReference type="Pfam" id="PF07731">
    <property type="entry name" value="Cu-oxidase_2"/>
    <property type="match status" value="1"/>
</dbReference>
<name>A0A225VC08_9STRA</name>
<gene>
    <name evidence="3" type="ORF">PHMEG_00025494</name>
</gene>
<evidence type="ECO:0000256" key="1">
    <source>
        <dbReference type="SAM" id="MobiDB-lite"/>
    </source>
</evidence>
<evidence type="ECO:0000259" key="2">
    <source>
        <dbReference type="Pfam" id="PF07731"/>
    </source>
</evidence>
<dbReference type="AlphaFoldDB" id="A0A225VC08"/>
<dbReference type="Proteomes" id="UP000198211">
    <property type="component" value="Unassembled WGS sequence"/>
</dbReference>
<protein>
    <recommendedName>
        <fullName evidence="2">Plastocyanin-like domain-containing protein</fullName>
    </recommendedName>
</protein>
<dbReference type="EMBL" id="NBNE01005885">
    <property type="protein sequence ID" value="OWZ02872.1"/>
    <property type="molecule type" value="Genomic_DNA"/>
</dbReference>